<dbReference type="PANTHER" id="PTHR33446:SF2">
    <property type="entry name" value="PROTEIN TONB"/>
    <property type="match status" value="1"/>
</dbReference>
<evidence type="ECO:0000256" key="9">
    <source>
        <dbReference type="ARBA" id="ARBA00023136"/>
    </source>
</evidence>
<dbReference type="KEGG" id="mgot:MgSA37_02792"/>
<evidence type="ECO:0000256" key="8">
    <source>
        <dbReference type="ARBA" id="ARBA00022989"/>
    </source>
</evidence>
<dbReference type="InterPro" id="IPR037682">
    <property type="entry name" value="TonB_C"/>
</dbReference>
<keyword evidence="4" id="KW-1003">Cell membrane</keyword>
<reference evidence="10 11" key="1">
    <citation type="submission" date="2015-12" db="EMBL/GenBank/DDBJ databases">
        <title>Genome sequence of Mucilaginibacter gotjawali.</title>
        <authorList>
            <person name="Lee J.S."/>
            <person name="Lee K.C."/>
            <person name="Kim K.K."/>
            <person name="Lee B.W."/>
        </authorList>
    </citation>
    <scope>NUCLEOTIDE SEQUENCE [LARGE SCALE GENOMIC DNA]</scope>
    <source>
        <strain evidence="10 11">SA3-7</strain>
    </source>
</reference>
<dbReference type="GO" id="GO:0015031">
    <property type="term" value="P:protein transport"/>
    <property type="evidence" value="ECO:0007669"/>
    <property type="project" value="UniProtKB-KW"/>
</dbReference>
<keyword evidence="11" id="KW-1185">Reference proteome</keyword>
<proteinExistence type="inferred from homology"/>
<organism evidence="10 11">
    <name type="scientific">Mucilaginibacter gotjawali</name>
    <dbReference type="NCBI Taxonomy" id="1550579"/>
    <lineage>
        <taxon>Bacteria</taxon>
        <taxon>Pseudomonadati</taxon>
        <taxon>Bacteroidota</taxon>
        <taxon>Sphingobacteriia</taxon>
        <taxon>Sphingobacteriales</taxon>
        <taxon>Sphingobacteriaceae</taxon>
        <taxon>Mucilaginibacter</taxon>
    </lineage>
</organism>
<name>A0A0X8X2X1_9SPHI</name>
<sequence>MKKLVFLIAIVHLSSKINAQTFTTREDIGPAFNKVDTDPVYPGGFGAFDNYIDLNAAKILKPDHALGMVAVKFLVEKNGKVTNAEVIKGLTPETDSAAVYLIKNSLLWKPGIKNGVAVPTLVKIGVKFRAPRYAQIVHVQDVQLSKGNNADITIDEPIESPIVTEEVDPNHIFTSVEKIPEFPGGIAKFLQFIKDHQKLKIGLNGKGGRVIVLFVVEKDGSLSDIKIARGFSPEYDAEALRLLKLMPKWIPGIQNGRRVRVQYPVAINLGLN</sequence>
<evidence type="ECO:0000256" key="5">
    <source>
        <dbReference type="ARBA" id="ARBA00022519"/>
    </source>
</evidence>
<keyword evidence="9" id="KW-0472">Membrane</keyword>
<evidence type="ECO:0000256" key="6">
    <source>
        <dbReference type="ARBA" id="ARBA00022692"/>
    </source>
</evidence>
<dbReference type="SUPFAM" id="SSF74653">
    <property type="entry name" value="TolA/TonB C-terminal domain"/>
    <property type="match status" value="2"/>
</dbReference>
<dbReference type="AlphaFoldDB" id="A0A0X8X2X1"/>
<evidence type="ECO:0000256" key="1">
    <source>
        <dbReference type="ARBA" id="ARBA00004383"/>
    </source>
</evidence>
<dbReference type="NCBIfam" id="TIGR01352">
    <property type="entry name" value="tonB_Cterm"/>
    <property type="match status" value="1"/>
</dbReference>
<dbReference type="GO" id="GO:0098797">
    <property type="term" value="C:plasma membrane protein complex"/>
    <property type="evidence" value="ECO:0007669"/>
    <property type="project" value="TreeGrafter"/>
</dbReference>
<dbReference type="Proteomes" id="UP000218263">
    <property type="component" value="Chromosome"/>
</dbReference>
<dbReference type="Pfam" id="PF03544">
    <property type="entry name" value="TonB_C"/>
    <property type="match status" value="2"/>
</dbReference>
<gene>
    <name evidence="10" type="ORF">MgSA37_02792</name>
</gene>
<dbReference type="Gene3D" id="3.30.1150.10">
    <property type="match status" value="2"/>
</dbReference>
<comment type="subcellular location">
    <subcellularLocation>
        <location evidence="1">Cell inner membrane</location>
        <topology evidence="1">Single-pass membrane protein</topology>
        <orientation evidence="1">Periplasmic side</orientation>
    </subcellularLocation>
</comment>
<evidence type="ECO:0000313" key="10">
    <source>
        <dbReference type="EMBL" id="BAU54616.1"/>
    </source>
</evidence>
<protein>
    <submittedName>
        <fullName evidence="10">Gram-negative bacterial tonB protein</fullName>
    </submittedName>
</protein>
<dbReference type="GO" id="GO:0055085">
    <property type="term" value="P:transmembrane transport"/>
    <property type="evidence" value="ECO:0007669"/>
    <property type="project" value="InterPro"/>
</dbReference>
<evidence type="ECO:0000256" key="7">
    <source>
        <dbReference type="ARBA" id="ARBA00022927"/>
    </source>
</evidence>
<evidence type="ECO:0000256" key="4">
    <source>
        <dbReference type="ARBA" id="ARBA00022475"/>
    </source>
</evidence>
<keyword evidence="6" id="KW-0812">Transmembrane</keyword>
<keyword evidence="5" id="KW-0997">Cell inner membrane</keyword>
<evidence type="ECO:0000256" key="3">
    <source>
        <dbReference type="ARBA" id="ARBA00022448"/>
    </source>
</evidence>
<comment type="similarity">
    <text evidence="2">Belongs to the TonB family.</text>
</comment>
<dbReference type="GO" id="GO:0031992">
    <property type="term" value="F:energy transducer activity"/>
    <property type="evidence" value="ECO:0007669"/>
    <property type="project" value="TreeGrafter"/>
</dbReference>
<dbReference type="InterPro" id="IPR006260">
    <property type="entry name" value="TonB/TolA_C"/>
</dbReference>
<dbReference type="InterPro" id="IPR051045">
    <property type="entry name" value="TonB-dependent_transducer"/>
</dbReference>
<evidence type="ECO:0000256" key="2">
    <source>
        <dbReference type="ARBA" id="ARBA00006555"/>
    </source>
</evidence>
<accession>A0A0X8X2X1</accession>
<evidence type="ECO:0000313" key="11">
    <source>
        <dbReference type="Proteomes" id="UP000218263"/>
    </source>
</evidence>
<dbReference type="EMBL" id="AP017313">
    <property type="protein sequence ID" value="BAU54616.1"/>
    <property type="molecule type" value="Genomic_DNA"/>
</dbReference>
<dbReference type="PANTHER" id="PTHR33446">
    <property type="entry name" value="PROTEIN TONB-RELATED"/>
    <property type="match status" value="1"/>
</dbReference>
<keyword evidence="8" id="KW-1133">Transmembrane helix</keyword>
<keyword evidence="3" id="KW-0813">Transport</keyword>
<keyword evidence="7" id="KW-0653">Protein transport</keyword>
<dbReference type="RefSeq" id="WP_172885324.1">
    <property type="nucleotide sequence ID" value="NZ_AP017313.1"/>
</dbReference>